<gene>
    <name evidence="9" type="ORF">ACU52_02605</name>
</gene>
<evidence type="ECO:0000259" key="7">
    <source>
        <dbReference type="Pfam" id="PF07980"/>
    </source>
</evidence>
<dbReference type="Pfam" id="PF14322">
    <property type="entry name" value="SusD-like_3"/>
    <property type="match status" value="1"/>
</dbReference>
<name>A0A8E1R108_9BACT</name>
<dbReference type="InterPro" id="IPR011990">
    <property type="entry name" value="TPR-like_helical_dom_sf"/>
</dbReference>
<dbReference type="InterPro" id="IPR033985">
    <property type="entry name" value="SusD-like_N"/>
</dbReference>
<dbReference type="AlphaFoldDB" id="A0A8E1R108"/>
<dbReference type="InterPro" id="IPR012944">
    <property type="entry name" value="SusD_RagB_dom"/>
</dbReference>
<reference evidence="9 10" key="1">
    <citation type="submission" date="2015-06" db="EMBL/GenBank/DDBJ databases">
        <title>Prevotella sp. 109, sp. nov., a novel member of the family Prevotellaceae isolated from human faeces.</title>
        <authorList>
            <person name="Shkoporov A.N."/>
            <person name="Chaplin A.V."/>
            <person name="Kafarskaia L.I."/>
            <person name="Efimov B.A."/>
        </authorList>
    </citation>
    <scope>NUCLEOTIDE SEQUENCE [LARGE SCALE GENOMIC DNA]</scope>
    <source>
        <strain evidence="9 10">109</strain>
    </source>
</reference>
<dbReference type="PROSITE" id="PS51257">
    <property type="entry name" value="PROKAR_LIPOPROTEIN"/>
    <property type="match status" value="1"/>
</dbReference>
<proteinExistence type="inferred from homology"/>
<feature type="signal peptide" evidence="6">
    <location>
        <begin position="1"/>
        <end position="21"/>
    </location>
</feature>
<dbReference type="RefSeq" id="WP_053397648.1">
    <property type="nucleotide sequence ID" value="NZ_DBFJNZ010000092.1"/>
</dbReference>
<comment type="caution">
    <text evidence="9">The sequence shown here is derived from an EMBL/GenBank/DDBJ whole genome shotgun (WGS) entry which is preliminary data.</text>
</comment>
<evidence type="ECO:0000259" key="8">
    <source>
        <dbReference type="Pfam" id="PF14322"/>
    </source>
</evidence>
<evidence type="ECO:0000256" key="6">
    <source>
        <dbReference type="SAM" id="SignalP"/>
    </source>
</evidence>
<dbReference type="SUPFAM" id="SSF48452">
    <property type="entry name" value="TPR-like"/>
    <property type="match status" value="1"/>
</dbReference>
<evidence type="ECO:0000256" key="1">
    <source>
        <dbReference type="ARBA" id="ARBA00004442"/>
    </source>
</evidence>
<dbReference type="Pfam" id="PF07980">
    <property type="entry name" value="SusD_RagB"/>
    <property type="match status" value="1"/>
</dbReference>
<protein>
    <submittedName>
        <fullName evidence="9">Starch-binding protein</fullName>
    </submittedName>
</protein>
<feature type="domain" description="SusD-like N-terminal" evidence="8">
    <location>
        <begin position="25"/>
        <end position="220"/>
    </location>
</feature>
<feature type="domain" description="RagB/SusD" evidence="7">
    <location>
        <begin position="287"/>
        <end position="526"/>
    </location>
</feature>
<comment type="subcellular location">
    <subcellularLocation>
        <location evidence="1">Cell outer membrane</location>
    </subcellularLocation>
</comment>
<sequence length="527" mass="60425">MKIKNKIMTLGLAAISAVAMSSCSDFLDEGPKTSLPEDIIYSDTAYVESNVQTLYKNWRGLFTDRYLWEQMVGTDEIQSGAYQALKEDGGRRGSLDKYDALLTSELSYVVEQWENRWPTVSEAAKIVNSLGKLNLDEDKKVAGLYGEASFIRGGLMMELAMLYGRIPIIDVSRQDELGYGRQPLKDVWQFIINDLKNAAQYCPETNNPGRATRYAASMMLGYAYMAAPEETGLRDFSLAKDALETVVKGPFKLVAYYDLWDYSITNTSESILEWQFNNVYPDCNSVQFQIGSRAVQSYFGDGCYYSGYDHAVPSQWAYSNVEDGGIWEDGDIRKEESIRYDFTYYGQTPTLDNILWEELGDDHDELLPHIKKYEDFRTDSHSGLGINNEWNSGKNIPFLRLANAILLYAECLNELGQTGEAVKQVNIVRKRAWEDSLPADKAWSEGMSQDEFRKEIMTERVRELFGERWRKFDLIRTGHFLDYVSERNKWAKRSGTIQAYNVLWPIPLTEINQNEDMTMDDQNEGYR</sequence>
<evidence type="ECO:0000256" key="5">
    <source>
        <dbReference type="ARBA" id="ARBA00023237"/>
    </source>
</evidence>
<keyword evidence="4" id="KW-0472">Membrane</keyword>
<dbReference type="OrthoDB" id="5694214at2"/>
<organism evidence="9 10">
    <name type="scientific">Xylanibacter rarus</name>
    <dbReference type="NCBI Taxonomy" id="1676614"/>
    <lineage>
        <taxon>Bacteria</taxon>
        <taxon>Pseudomonadati</taxon>
        <taxon>Bacteroidota</taxon>
        <taxon>Bacteroidia</taxon>
        <taxon>Bacteroidales</taxon>
        <taxon>Prevotellaceae</taxon>
        <taxon>Xylanibacter</taxon>
    </lineage>
</organism>
<evidence type="ECO:0000256" key="3">
    <source>
        <dbReference type="ARBA" id="ARBA00022729"/>
    </source>
</evidence>
<accession>A0A8E1R108</accession>
<keyword evidence="10" id="KW-1185">Reference proteome</keyword>
<comment type="similarity">
    <text evidence="2">Belongs to the SusD family.</text>
</comment>
<dbReference type="GO" id="GO:0009279">
    <property type="term" value="C:cell outer membrane"/>
    <property type="evidence" value="ECO:0007669"/>
    <property type="project" value="UniProtKB-SubCell"/>
</dbReference>
<evidence type="ECO:0000256" key="2">
    <source>
        <dbReference type="ARBA" id="ARBA00006275"/>
    </source>
</evidence>
<evidence type="ECO:0000256" key="4">
    <source>
        <dbReference type="ARBA" id="ARBA00023136"/>
    </source>
</evidence>
<feature type="chain" id="PRO_5034619538" evidence="6">
    <location>
        <begin position="22"/>
        <end position="527"/>
    </location>
</feature>
<keyword evidence="5" id="KW-0998">Cell outer membrane</keyword>
<evidence type="ECO:0000313" key="10">
    <source>
        <dbReference type="Proteomes" id="UP000036951"/>
    </source>
</evidence>
<dbReference type="Proteomes" id="UP000036951">
    <property type="component" value="Unassembled WGS sequence"/>
</dbReference>
<evidence type="ECO:0000313" key="9">
    <source>
        <dbReference type="EMBL" id="KOO69549.1"/>
    </source>
</evidence>
<dbReference type="Gene3D" id="1.25.40.390">
    <property type="match status" value="1"/>
</dbReference>
<dbReference type="EMBL" id="LFQU01000002">
    <property type="protein sequence ID" value="KOO69549.1"/>
    <property type="molecule type" value="Genomic_DNA"/>
</dbReference>
<keyword evidence="3 6" id="KW-0732">Signal</keyword>